<evidence type="ECO:0000313" key="12">
    <source>
        <dbReference type="Proteomes" id="UP000000702"/>
    </source>
</evidence>
<dbReference type="GO" id="GO:0005886">
    <property type="term" value="C:plasma membrane"/>
    <property type="evidence" value="ECO:0007669"/>
    <property type="project" value="UniProtKB-SubCell"/>
</dbReference>
<comment type="subcellular location">
    <subcellularLocation>
        <location evidence="2">Cell membrane</location>
        <topology evidence="2">Lipid-anchor</topology>
        <topology evidence="2">GPI-anchor</topology>
    </subcellularLocation>
</comment>
<evidence type="ECO:0000256" key="8">
    <source>
        <dbReference type="ARBA" id="ARBA00023288"/>
    </source>
</evidence>
<evidence type="ECO:0000256" key="6">
    <source>
        <dbReference type="ARBA" id="ARBA00023136"/>
    </source>
</evidence>
<keyword evidence="5" id="KW-0732">Signal</keyword>
<evidence type="ECO:0000313" key="11">
    <source>
        <dbReference type="EMBL" id="CCD11723.1"/>
    </source>
</evidence>
<keyword evidence="8" id="KW-0449">Lipoprotein</keyword>
<keyword evidence="12" id="KW-1185">Reference proteome</keyword>
<comment type="function">
    <text evidence="1">VSG forms a coat on the surface of the parasite. The trypanosome evades the immune response of the host by expressing a series of antigenically distinct VSGs from an estimated 1000 VSG genes.</text>
</comment>
<evidence type="ECO:0000259" key="10">
    <source>
        <dbReference type="Pfam" id="PF13206"/>
    </source>
</evidence>
<gene>
    <name evidence="11" type="ORF">TCIL3000_0_26760</name>
</gene>
<reference evidence="12" key="1">
    <citation type="submission" date="2011-07" db="EMBL/GenBank/DDBJ databases">
        <title>Divergent evolution of antigenic variation in African trypanosomes.</title>
        <authorList>
            <person name="Jackson A.P."/>
            <person name="Berry A."/>
            <person name="Allison H.C."/>
            <person name="Burton P."/>
            <person name="Anderson J."/>
            <person name="Aslett M."/>
            <person name="Brown R."/>
            <person name="Corton N."/>
            <person name="Harris D."/>
            <person name="Hauser H."/>
            <person name="Gamble J."/>
            <person name="Gilderthorp R."/>
            <person name="McQuillan J."/>
            <person name="Quail M.A."/>
            <person name="Sanders M."/>
            <person name="Van Tonder A."/>
            <person name="Ginger M.L."/>
            <person name="Donelson J.E."/>
            <person name="Field M.C."/>
            <person name="Barry J.D."/>
            <person name="Berriman M."/>
            <person name="Hertz-Fowler C."/>
        </authorList>
    </citation>
    <scope>NUCLEOTIDE SEQUENCE [LARGE SCALE GENOMIC DNA]</scope>
    <source>
        <strain evidence="12">IL3000</strain>
    </source>
</reference>
<evidence type="ECO:0000256" key="2">
    <source>
        <dbReference type="ARBA" id="ARBA00004609"/>
    </source>
</evidence>
<proteinExistence type="predicted"/>
<evidence type="ECO:0000256" key="7">
    <source>
        <dbReference type="ARBA" id="ARBA00023180"/>
    </source>
</evidence>
<evidence type="ECO:0000256" key="4">
    <source>
        <dbReference type="ARBA" id="ARBA00022622"/>
    </source>
</evidence>
<keyword evidence="4" id="KW-0336">GPI-anchor</keyword>
<evidence type="ECO:0000256" key="3">
    <source>
        <dbReference type="ARBA" id="ARBA00022475"/>
    </source>
</evidence>
<evidence type="ECO:0000256" key="5">
    <source>
        <dbReference type="ARBA" id="ARBA00022729"/>
    </source>
</evidence>
<comment type="caution">
    <text evidence="11">The sequence shown here is derived from an EMBL/GenBank/DDBJ whole genome shotgun (WGS) entry which is preliminary data.</text>
</comment>
<protein>
    <submittedName>
        <fullName evidence="11">WGS project CAEQ00000000 data, annotated contig 1068</fullName>
    </submittedName>
</protein>
<feature type="domain" description="Trypanosome variant surface glycoprotein B-type N-terminal" evidence="10">
    <location>
        <begin position="188"/>
        <end position="420"/>
    </location>
</feature>
<feature type="compositionally biased region" description="Polar residues" evidence="9">
    <location>
        <begin position="452"/>
        <end position="469"/>
    </location>
</feature>
<dbReference type="AlphaFoldDB" id="F9W3K4"/>
<dbReference type="InterPro" id="IPR025932">
    <property type="entry name" value="Trypano_VSG_B_N_dom"/>
</dbReference>
<dbReference type="Proteomes" id="UP000000702">
    <property type="component" value="Unassembled WGS sequence"/>
</dbReference>
<feature type="region of interest" description="Disordered" evidence="9">
    <location>
        <begin position="450"/>
        <end position="469"/>
    </location>
</feature>
<accession>F9W3K4</accession>
<keyword evidence="6" id="KW-0472">Membrane</keyword>
<keyword evidence="7" id="KW-0325">Glycoprotein</keyword>
<name>F9W3K4_TRYCI</name>
<dbReference type="Pfam" id="PF13206">
    <property type="entry name" value="VSG_B"/>
    <property type="match status" value="1"/>
</dbReference>
<evidence type="ECO:0000256" key="1">
    <source>
        <dbReference type="ARBA" id="ARBA00002523"/>
    </source>
</evidence>
<evidence type="ECO:0000256" key="9">
    <source>
        <dbReference type="SAM" id="MobiDB-lite"/>
    </source>
</evidence>
<sequence>MVNSLLNRTKLKKYPGLVKYRTAVIESFGNETNRLKKLKVPPIAFRQDQSFQGVPTVVYSLSVWLLEGKSVELMYKTQAVKLCISLIWTVFVTNRGLAADEGINIPAFSILCGLGQFAAAISKHKPENILDGLADWDRVTRVLRTIEKFRDEANASSGQLVELRLEDGLKVSLKGGQCARQALRVLSALGSRVLGLQGKVSKFKEDAQRALSSAKSTSPLALGASGETTLKTAGTPLANAGTLGNRNAACKDPDGTSAKGKAGSSIPHDMLCLCASKTGSTQALCGVASTGDWAGGSFSTAAADWGTLATQCESIQSERMPTANELAAALGSFRNALGAGTKVSGQTAASKAHWILGEIKANGDCDGDTNGGCINYLKKSATCSKGGDCPLGEIGWFNNLEAVRQRLQGAEAAGASANRTSKLAESILLQAESMLIDANASEAIGACIRPGTHQSTAPQDTPSAATNPPASIQTVQSLSEGIYRGMEIKLIAFISFIF</sequence>
<dbReference type="VEuPathDB" id="TriTrypDB:TcIL3000_0_26760"/>
<organism evidence="11 12">
    <name type="scientific">Trypanosoma congolense (strain IL3000)</name>
    <dbReference type="NCBI Taxonomy" id="1068625"/>
    <lineage>
        <taxon>Eukaryota</taxon>
        <taxon>Discoba</taxon>
        <taxon>Euglenozoa</taxon>
        <taxon>Kinetoplastea</taxon>
        <taxon>Metakinetoplastina</taxon>
        <taxon>Trypanosomatida</taxon>
        <taxon>Trypanosomatidae</taxon>
        <taxon>Trypanosoma</taxon>
        <taxon>Nannomonas</taxon>
    </lineage>
</organism>
<dbReference type="GO" id="GO:0098552">
    <property type="term" value="C:side of membrane"/>
    <property type="evidence" value="ECO:0007669"/>
    <property type="project" value="UniProtKB-KW"/>
</dbReference>
<keyword evidence="3" id="KW-1003">Cell membrane</keyword>
<dbReference type="EMBL" id="CAEQ01000428">
    <property type="protein sequence ID" value="CCD11723.1"/>
    <property type="molecule type" value="Genomic_DNA"/>
</dbReference>
<reference evidence="11 12" key="2">
    <citation type="journal article" date="2012" name="Proc. Natl. Acad. Sci. U.S.A.">
        <title>Antigenic diversity is generated by distinct evolutionary mechanisms in African trypanosome species.</title>
        <authorList>
            <person name="Jackson A.P."/>
            <person name="Berry A."/>
            <person name="Aslett M."/>
            <person name="Allison H.C."/>
            <person name="Burton P."/>
            <person name="Vavrova-Anderson J."/>
            <person name="Brown R."/>
            <person name="Browne H."/>
            <person name="Corton N."/>
            <person name="Hauser H."/>
            <person name="Gamble J."/>
            <person name="Gilderthorp R."/>
            <person name="Marcello L."/>
            <person name="McQuillan J."/>
            <person name="Otto T.D."/>
            <person name="Quail M.A."/>
            <person name="Sanders M.J."/>
            <person name="van Tonder A."/>
            <person name="Ginger M.L."/>
            <person name="Field M.C."/>
            <person name="Barry J.D."/>
            <person name="Hertz-Fowler C."/>
            <person name="Berriman M."/>
        </authorList>
    </citation>
    <scope>NUCLEOTIDE SEQUENCE [LARGE SCALE GENOMIC DNA]</scope>
    <source>
        <strain evidence="11 12">IL3000</strain>
    </source>
</reference>